<keyword evidence="9 14" id="KW-0798">TonB box</keyword>
<evidence type="ECO:0000313" key="17">
    <source>
        <dbReference type="EMBL" id="QVL21531.1"/>
    </source>
</evidence>
<dbReference type="Pfam" id="PF07715">
    <property type="entry name" value="Plug"/>
    <property type="match status" value="1"/>
</dbReference>
<evidence type="ECO:0000256" key="6">
    <source>
        <dbReference type="ARBA" id="ARBA00022729"/>
    </source>
</evidence>
<keyword evidence="5 12" id="KW-0812">Transmembrane</keyword>
<keyword evidence="6" id="KW-0732">Signal</keyword>
<dbReference type="PANTHER" id="PTHR32552">
    <property type="entry name" value="FERRICHROME IRON RECEPTOR-RELATED"/>
    <property type="match status" value="1"/>
</dbReference>
<dbReference type="InterPro" id="IPR012910">
    <property type="entry name" value="Plug_dom"/>
</dbReference>
<dbReference type="PROSITE" id="PS01156">
    <property type="entry name" value="TONB_DEPENDENT_REC_2"/>
    <property type="match status" value="1"/>
</dbReference>
<feature type="domain" description="TonB-dependent receptor plug" evidence="16">
    <location>
        <begin position="65"/>
        <end position="172"/>
    </location>
</feature>
<name>A0ABX8DYW4_9PSED</name>
<keyword evidence="8" id="KW-0406">Ion transport</keyword>
<evidence type="ECO:0000313" key="18">
    <source>
        <dbReference type="Proteomes" id="UP000678154"/>
    </source>
</evidence>
<dbReference type="PROSITE" id="PS52016">
    <property type="entry name" value="TONB_DEPENDENT_REC_3"/>
    <property type="match status" value="1"/>
</dbReference>
<dbReference type="EMBL" id="CP074676">
    <property type="protein sequence ID" value="QVL21531.1"/>
    <property type="molecule type" value="Genomic_DNA"/>
</dbReference>
<evidence type="ECO:0000256" key="3">
    <source>
        <dbReference type="ARBA" id="ARBA00022452"/>
    </source>
</evidence>
<evidence type="ECO:0000256" key="8">
    <source>
        <dbReference type="ARBA" id="ARBA00023065"/>
    </source>
</evidence>
<evidence type="ECO:0000256" key="13">
    <source>
        <dbReference type="PROSITE-ProRule" id="PRU10144"/>
    </source>
</evidence>
<evidence type="ECO:0000256" key="10">
    <source>
        <dbReference type="ARBA" id="ARBA00023136"/>
    </source>
</evidence>
<dbReference type="InterPro" id="IPR036942">
    <property type="entry name" value="Beta-barrel_TonB_sf"/>
</dbReference>
<proteinExistence type="inferred from homology"/>
<keyword evidence="2 12" id="KW-0813">Transport</keyword>
<reference evidence="17 18" key="1">
    <citation type="journal article" date="2016" name="J. Hazard. Mater.">
        <title>A newly isolated Pseudomonas putida S-1 strain for batch-mode-propanethiol degradation and continuous treatment of propanethiol-containing waste gas.</title>
        <authorList>
            <person name="Chen D.Z."/>
            <person name="Sun Y.M."/>
            <person name="Han L.M."/>
            <person name="Chen J."/>
            <person name="Ye J.X."/>
            <person name="Chen J.M."/>
        </authorList>
    </citation>
    <scope>NUCLEOTIDE SEQUENCE [LARGE SCALE GENOMIC DNA]</scope>
    <source>
        <strain evidence="17 18">S-1</strain>
    </source>
</reference>
<evidence type="ECO:0000259" key="16">
    <source>
        <dbReference type="Pfam" id="PF07715"/>
    </source>
</evidence>
<accession>A0ABX8DYW4</accession>
<sequence>MRYNEPPKTSAQCVAGGHLQGVTMLPRRPTVLTFLLLGAGSASADSVDLAPLEVTSTRVTSEWLQTPAAVSSVSVADKPGEQMLTLDSLLMAVPGAVPQSRYNMAQGMRLSIRGFGARSSFGMRGIRVLVDGVPLTMPDGQTEMDGVDLSLVENIEVIRGSASTLYGNGAGGVLAITTREPSLEPRTLVDVGGGADGYRRVRAETSGTSGNLGGLLALNVTNMDGYRDHAASEARNLTGKLRWQADAGVLGVTFQALDNRSEDPGALTLAQVRDKRSQARPQSLLFDSDEQMNQQRLAVNWTSQLSDTDSYQLRTWLGRRDFGNRLPLRAGGQTTYERLFAGVGGQYTHLANWFGLGHQLTTGIDIEQQRDDRERHNNEVGGHTGNLTLRQREKAGGYGLYVQDSIDLTERLQLTLGGRYDATRQSVDDRFPSDGDASDAQRFEDFNYSAGLSYRLTEHTMAYARVATSFETPTLNELSNPTAGGFNTGLQPARALTRELGVKGEWDELRLEAVVYSILLKDELVAQSTDRGNTYSNAGKSRRDGFELSGEYRPVDNWRLSMAYSYNDYHYTRFEGYDDNRLPGIPRQTLFTEVGYESDAFYARVNMNAYGPQYADNANEARVAGNALFNLRVGTVLKLQGQELEPYVGVDNLTDRRYYDNLRINDTGARYYEPGPGRTLYAGIRASF</sequence>
<dbReference type="InterPro" id="IPR010917">
    <property type="entry name" value="TonB_rcpt_CS"/>
</dbReference>
<comment type="similarity">
    <text evidence="12 14">Belongs to the TonB-dependent receptor family.</text>
</comment>
<keyword evidence="7" id="KW-0408">Iron</keyword>
<feature type="short sequence motif" description="TonB C-terminal box" evidence="13">
    <location>
        <begin position="671"/>
        <end position="688"/>
    </location>
</feature>
<evidence type="ECO:0000256" key="1">
    <source>
        <dbReference type="ARBA" id="ARBA00004571"/>
    </source>
</evidence>
<organism evidence="17 18">
    <name type="scientific">Pseudomonas qingdaonensis</name>
    <dbReference type="NCBI Taxonomy" id="2056231"/>
    <lineage>
        <taxon>Bacteria</taxon>
        <taxon>Pseudomonadati</taxon>
        <taxon>Pseudomonadota</taxon>
        <taxon>Gammaproteobacteria</taxon>
        <taxon>Pseudomonadales</taxon>
        <taxon>Pseudomonadaceae</taxon>
        <taxon>Pseudomonas</taxon>
    </lineage>
</organism>
<evidence type="ECO:0000256" key="2">
    <source>
        <dbReference type="ARBA" id="ARBA00022448"/>
    </source>
</evidence>
<evidence type="ECO:0000256" key="12">
    <source>
        <dbReference type="PROSITE-ProRule" id="PRU01360"/>
    </source>
</evidence>
<dbReference type="Pfam" id="PF00593">
    <property type="entry name" value="TonB_dep_Rec_b-barrel"/>
    <property type="match status" value="1"/>
</dbReference>
<dbReference type="Gene3D" id="2.170.130.10">
    <property type="entry name" value="TonB-dependent receptor, plug domain"/>
    <property type="match status" value="1"/>
</dbReference>
<dbReference type="CDD" id="cd01347">
    <property type="entry name" value="ligand_gated_channel"/>
    <property type="match status" value="1"/>
</dbReference>
<evidence type="ECO:0000256" key="4">
    <source>
        <dbReference type="ARBA" id="ARBA00022496"/>
    </source>
</evidence>
<evidence type="ECO:0000256" key="9">
    <source>
        <dbReference type="ARBA" id="ARBA00023077"/>
    </source>
</evidence>
<dbReference type="InterPro" id="IPR039426">
    <property type="entry name" value="TonB-dep_rcpt-like"/>
</dbReference>
<dbReference type="Gene3D" id="2.40.170.20">
    <property type="entry name" value="TonB-dependent receptor, beta-barrel domain"/>
    <property type="match status" value="1"/>
</dbReference>
<keyword evidence="17" id="KW-0675">Receptor</keyword>
<feature type="domain" description="TonB-dependent receptor-like beta-barrel" evidence="15">
    <location>
        <begin position="253"/>
        <end position="653"/>
    </location>
</feature>
<evidence type="ECO:0000256" key="5">
    <source>
        <dbReference type="ARBA" id="ARBA00022692"/>
    </source>
</evidence>
<comment type="subcellular location">
    <subcellularLocation>
        <location evidence="1 12">Cell outer membrane</location>
        <topology evidence="1 12">Multi-pass membrane protein</topology>
    </subcellularLocation>
</comment>
<keyword evidence="10 12" id="KW-0472">Membrane</keyword>
<evidence type="ECO:0000259" key="15">
    <source>
        <dbReference type="Pfam" id="PF00593"/>
    </source>
</evidence>
<keyword evidence="11 12" id="KW-0998">Cell outer membrane</keyword>
<keyword evidence="18" id="KW-1185">Reference proteome</keyword>
<keyword evidence="4" id="KW-0410">Iron transport</keyword>
<evidence type="ECO:0000256" key="11">
    <source>
        <dbReference type="ARBA" id="ARBA00023237"/>
    </source>
</evidence>
<dbReference type="PANTHER" id="PTHR32552:SF68">
    <property type="entry name" value="FERRICHROME OUTER MEMBRANE TRANSPORTER_PHAGE RECEPTOR"/>
    <property type="match status" value="1"/>
</dbReference>
<keyword evidence="3 12" id="KW-1134">Transmembrane beta strand</keyword>
<evidence type="ECO:0000256" key="7">
    <source>
        <dbReference type="ARBA" id="ARBA00023004"/>
    </source>
</evidence>
<dbReference type="InterPro" id="IPR037066">
    <property type="entry name" value="Plug_dom_sf"/>
</dbReference>
<dbReference type="Proteomes" id="UP000678154">
    <property type="component" value="Chromosome"/>
</dbReference>
<protein>
    <submittedName>
        <fullName evidence="17">TonB-dependent receptor</fullName>
    </submittedName>
</protein>
<dbReference type="SUPFAM" id="SSF56935">
    <property type="entry name" value="Porins"/>
    <property type="match status" value="1"/>
</dbReference>
<evidence type="ECO:0000256" key="14">
    <source>
        <dbReference type="RuleBase" id="RU003357"/>
    </source>
</evidence>
<gene>
    <name evidence="17" type="ORF">KH389_00725</name>
</gene>
<dbReference type="InterPro" id="IPR000531">
    <property type="entry name" value="Beta-barrel_TonB"/>
</dbReference>